<accession>A0A8J4W5J1</accession>
<dbReference type="Proteomes" id="UP000737018">
    <property type="component" value="Unassembled WGS sequence"/>
</dbReference>
<dbReference type="PANTHER" id="PTHR31250:SF38">
    <property type="entry name" value="IQ DOMAIN-CONTAINING PROTEIN IQM6"/>
    <property type="match status" value="1"/>
</dbReference>
<comment type="caution">
    <text evidence="5">The sequence shown here is derived from an EMBL/GenBank/DDBJ whole genome shotgun (WGS) entry which is preliminary data.</text>
</comment>
<dbReference type="InterPro" id="IPR044159">
    <property type="entry name" value="IQM"/>
</dbReference>
<reference evidence="5" key="1">
    <citation type="submission" date="2020-03" db="EMBL/GenBank/DDBJ databases">
        <title>Castanea mollissima Vanexum genome sequencing.</title>
        <authorList>
            <person name="Staton M."/>
        </authorList>
    </citation>
    <scope>NUCLEOTIDE SEQUENCE</scope>
    <source>
        <tissue evidence="5">Leaf</tissue>
    </source>
</reference>
<evidence type="ECO:0000256" key="4">
    <source>
        <dbReference type="ARBA" id="ARBA00023242"/>
    </source>
</evidence>
<evidence type="ECO:0000256" key="2">
    <source>
        <dbReference type="ARBA" id="ARBA00004496"/>
    </source>
</evidence>
<keyword evidence="3" id="KW-0963">Cytoplasm</keyword>
<evidence type="ECO:0000256" key="3">
    <source>
        <dbReference type="ARBA" id="ARBA00022490"/>
    </source>
</evidence>
<keyword evidence="6" id="KW-1185">Reference proteome</keyword>
<proteinExistence type="predicted"/>
<keyword evidence="4" id="KW-0539">Nucleus</keyword>
<name>A0A8J4W5J1_9ROSI</name>
<dbReference type="AlphaFoldDB" id="A0A8J4W5J1"/>
<dbReference type="EMBL" id="JRKL02000256">
    <property type="protein sequence ID" value="KAF3973316.1"/>
    <property type="molecule type" value="Genomic_DNA"/>
</dbReference>
<dbReference type="GO" id="GO:0005634">
    <property type="term" value="C:nucleus"/>
    <property type="evidence" value="ECO:0007669"/>
    <property type="project" value="UniProtKB-SubCell"/>
</dbReference>
<dbReference type="OrthoDB" id="1729318at2759"/>
<evidence type="ECO:0000256" key="1">
    <source>
        <dbReference type="ARBA" id="ARBA00004123"/>
    </source>
</evidence>
<sequence>MHHGTNTTLNLKFNHHALQAERKAYEVVVQDGKLIFNHSGEFLHTAGGPENAKWIFVLSTLKSLYVGLKNKGTFQHSSFLAGGAILCAGRLEVEDGIVKAVWPHSGHYQPTVENFQEVLSFLKERNVDLTNVKVEHARRAFFNLAKNLLLCHCTQGLCLPKLISDFNLLMYYALSMQQKSPGPRIGCMRDYPPEPQVLVLEQANLPPKSRSANALSQSFSHFSSKVPSPFSLCKETTAGIVPLLDRKQH</sequence>
<dbReference type="GO" id="GO:0005737">
    <property type="term" value="C:cytoplasm"/>
    <property type="evidence" value="ECO:0007669"/>
    <property type="project" value="UniProtKB-SubCell"/>
</dbReference>
<evidence type="ECO:0000313" key="5">
    <source>
        <dbReference type="EMBL" id="KAF3973316.1"/>
    </source>
</evidence>
<dbReference type="PANTHER" id="PTHR31250">
    <property type="entry name" value="IQ DOMAIN-CONTAINING PROTEIN IQM3"/>
    <property type="match status" value="1"/>
</dbReference>
<protein>
    <submittedName>
        <fullName evidence="5">Uncharacterized protein</fullName>
    </submittedName>
</protein>
<organism evidence="5 6">
    <name type="scientific">Castanea mollissima</name>
    <name type="common">Chinese chestnut</name>
    <dbReference type="NCBI Taxonomy" id="60419"/>
    <lineage>
        <taxon>Eukaryota</taxon>
        <taxon>Viridiplantae</taxon>
        <taxon>Streptophyta</taxon>
        <taxon>Embryophyta</taxon>
        <taxon>Tracheophyta</taxon>
        <taxon>Spermatophyta</taxon>
        <taxon>Magnoliopsida</taxon>
        <taxon>eudicotyledons</taxon>
        <taxon>Gunneridae</taxon>
        <taxon>Pentapetalae</taxon>
        <taxon>rosids</taxon>
        <taxon>fabids</taxon>
        <taxon>Fagales</taxon>
        <taxon>Fagaceae</taxon>
        <taxon>Castanea</taxon>
    </lineage>
</organism>
<evidence type="ECO:0000313" key="6">
    <source>
        <dbReference type="Proteomes" id="UP000737018"/>
    </source>
</evidence>
<gene>
    <name evidence="5" type="ORF">CMV_003252</name>
</gene>
<comment type="subcellular location">
    <subcellularLocation>
        <location evidence="2">Cytoplasm</location>
    </subcellularLocation>
    <subcellularLocation>
        <location evidence="1">Nucleus</location>
    </subcellularLocation>
</comment>